<dbReference type="InterPro" id="IPR001126">
    <property type="entry name" value="UmuC"/>
</dbReference>
<protein>
    <recommendedName>
        <fullName evidence="16">DNA polymerase IV</fullName>
        <shortName evidence="16">Pol IV</shortName>
        <ecNumber evidence="16">2.7.7.7</ecNumber>
    </recommendedName>
</protein>
<evidence type="ECO:0000256" key="3">
    <source>
        <dbReference type="ARBA" id="ARBA00022457"/>
    </source>
</evidence>
<feature type="region of interest" description="Disordered" evidence="17">
    <location>
        <begin position="401"/>
        <end position="421"/>
    </location>
</feature>
<dbReference type="GO" id="GO:0000287">
    <property type="term" value="F:magnesium ion binding"/>
    <property type="evidence" value="ECO:0007669"/>
    <property type="project" value="UniProtKB-UniRule"/>
</dbReference>
<dbReference type="Gene3D" id="3.40.1170.60">
    <property type="match status" value="1"/>
</dbReference>
<dbReference type="EMBL" id="CP138335">
    <property type="protein sequence ID" value="XBW07369.1"/>
    <property type="molecule type" value="Genomic_DNA"/>
</dbReference>
<evidence type="ECO:0000256" key="14">
    <source>
        <dbReference type="ARBA" id="ARBA00025589"/>
    </source>
</evidence>
<dbReference type="InterPro" id="IPR050116">
    <property type="entry name" value="DNA_polymerase-Y"/>
</dbReference>
<feature type="binding site" evidence="16">
    <location>
        <position position="27"/>
    </location>
    <ligand>
        <name>Mg(2+)</name>
        <dbReference type="ChEBI" id="CHEBI:18420"/>
    </ligand>
</feature>
<keyword evidence="13 16" id="KW-0234">DNA repair</keyword>
<organism evidence="19">
    <name type="scientific">Scrofimicrobium appendicitidis</name>
    <dbReference type="NCBI Taxonomy" id="3079930"/>
    <lineage>
        <taxon>Bacteria</taxon>
        <taxon>Bacillati</taxon>
        <taxon>Actinomycetota</taxon>
        <taxon>Actinomycetes</taxon>
        <taxon>Actinomycetales</taxon>
        <taxon>Actinomycetaceae</taxon>
        <taxon>Scrofimicrobium</taxon>
    </lineage>
</organism>
<comment type="function">
    <text evidence="14 16">Poorly processive, error-prone DNA polymerase involved in untargeted mutagenesis. Copies undamaged DNA at stalled replication forks, which arise in vivo from mismatched or misaligned primer ends. These misaligned primers can be extended by PolIV. Exhibits no 3'-5' exonuclease (proofreading) activity. May be involved in translesional synthesis, in conjunction with the beta clamp from PolIII.</text>
</comment>
<dbReference type="Gene3D" id="1.10.150.20">
    <property type="entry name" value="5' to 3' exonuclease, C-terminal subdomain"/>
    <property type="match status" value="1"/>
</dbReference>
<dbReference type="GO" id="GO:0003887">
    <property type="term" value="F:DNA-directed DNA polymerase activity"/>
    <property type="evidence" value="ECO:0007669"/>
    <property type="project" value="UniProtKB-UniRule"/>
</dbReference>
<feature type="binding site" evidence="16">
    <location>
        <position position="121"/>
    </location>
    <ligand>
        <name>Mg(2+)</name>
        <dbReference type="ChEBI" id="CHEBI:18420"/>
    </ligand>
</feature>
<dbReference type="NCBIfam" id="NF002677">
    <property type="entry name" value="PRK02406.1"/>
    <property type="match status" value="1"/>
</dbReference>
<dbReference type="PANTHER" id="PTHR11076">
    <property type="entry name" value="DNA REPAIR POLYMERASE UMUC / TRANSFERASE FAMILY MEMBER"/>
    <property type="match status" value="1"/>
</dbReference>
<feature type="site" description="Substrate discrimination" evidence="16">
    <location>
        <position position="32"/>
    </location>
</feature>
<comment type="similarity">
    <text evidence="2 16">Belongs to the DNA polymerase type-Y family.</text>
</comment>
<comment type="cofactor">
    <cofactor evidence="16">
        <name>Mg(2+)</name>
        <dbReference type="ChEBI" id="CHEBI:18420"/>
    </cofactor>
    <text evidence="16">Binds 2 magnesium ions per subunit.</text>
</comment>
<evidence type="ECO:0000256" key="17">
    <source>
        <dbReference type="SAM" id="MobiDB-lite"/>
    </source>
</evidence>
<dbReference type="GO" id="GO:0006261">
    <property type="term" value="P:DNA-templated DNA replication"/>
    <property type="evidence" value="ECO:0007669"/>
    <property type="project" value="UniProtKB-UniRule"/>
</dbReference>
<evidence type="ECO:0000256" key="8">
    <source>
        <dbReference type="ARBA" id="ARBA00022723"/>
    </source>
</evidence>
<comment type="subunit">
    <text evidence="16">Monomer.</text>
</comment>
<keyword evidence="12 16" id="KW-0238">DNA-binding</keyword>
<dbReference type="InterPro" id="IPR043128">
    <property type="entry name" value="Rev_trsase/Diguanyl_cyclase"/>
</dbReference>
<dbReference type="GO" id="GO:0042276">
    <property type="term" value="P:error-prone translesion synthesis"/>
    <property type="evidence" value="ECO:0007669"/>
    <property type="project" value="TreeGrafter"/>
</dbReference>
<accession>A0AAU7V538</accession>
<dbReference type="GO" id="GO:0003684">
    <property type="term" value="F:damaged DNA binding"/>
    <property type="evidence" value="ECO:0007669"/>
    <property type="project" value="InterPro"/>
</dbReference>
<dbReference type="HAMAP" id="MF_01113">
    <property type="entry name" value="DNApol_IV"/>
    <property type="match status" value="1"/>
</dbReference>
<dbReference type="PANTHER" id="PTHR11076:SF33">
    <property type="entry name" value="DNA POLYMERASE KAPPA"/>
    <property type="match status" value="1"/>
</dbReference>
<feature type="domain" description="UmuC" evidence="18">
    <location>
        <begin position="23"/>
        <end position="203"/>
    </location>
</feature>
<keyword evidence="7 16" id="KW-0235">DNA replication</keyword>
<comment type="catalytic activity">
    <reaction evidence="15 16">
        <text>DNA(n) + a 2'-deoxyribonucleoside 5'-triphosphate = DNA(n+1) + diphosphate</text>
        <dbReference type="Rhea" id="RHEA:22508"/>
        <dbReference type="Rhea" id="RHEA-COMP:17339"/>
        <dbReference type="Rhea" id="RHEA-COMP:17340"/>
        <dbReference type="ChEBI" id="CHEBI:33019"/>
        <dbReference type="ChEBI" id="CHEBI:61560"/>
        <dbReference type="ChEBI" id="CHEBI:173112"/>
        <dbReference type="EC" id="2.7.7.7"/>
    </reaction>
</comment>
<reference evidence="19" key="1">
    <citation type="submission" date="2023-11" db="EMBL/GenBank/DDBJ databases">
        <title>Scrofimicrobium hongkongense sp. nov., isolated from a patient with peritonitis.</title>
        <authorList>
            <person name="Lao H.Y."/>
            <person name="Wong A.Y.P."/>
            <person name="Ng T.L."/>
            <person name="Wong R.Y.L."/>
            <person name="Yau M.C.Y."/>
            <person name="Lam J.Y.W."/>
            <person name="Siu G.K.H."/>
        </authorList>
    </citation>
    <scope>NUCLEOTIDE SEQUENCE</scope>
    <source>
        <strain evidence="19">R131</strain>
    </source>
</reference>
<proteinExistence type="inferred from homology"/>
<dbReference type="Pfam" id="PF11799">
    <property type="entry name" value="IMS_C"/>
    <property type="match status" value="1"/>
</dbReference>
<dbReference type="Pfam" id="PF00817">
    <property type="entry name" value="IMS"/>
    <property type="match status" value="1"/>
</dbReference>
<evidence type="ECO:0000256" key="1">
    <source>
        <dbReference type="ARBA" id="ARBA00004496"/>
    </source>
</evidence>
<dbReference type="GO" id="GO:0009432">
    <property type="term" value="P:SOS response"/>
    <property type="evidence" value="ECO:0007669"/>
    <property type="project" value="TreeGrafter"/>
</dbReference>
<dbReference type="GO" id="GO:0006281">
    <property type="term" value="P:DNA repair"/>
    <property type="evidence" value="ECO:0007669"/>
    <property type="project" value="UniProtKB-UniRule"/>
</dbReference>
<evidence type="ECO:0000259" key="18">
    <source>
        <dbReference type="PROSITE" id="PS50173"/>
    </source>
</evidence>
<dbReference type="InterPro" id="IPR036775">
    <property type="entry name" value="DNA_pol_Y-fam_lit_finger_sf"/>
</dbReference>
<evidence type="ECO:0000256" key="12">
    <source>
        <dbReference type="ARBA" id="ARBA00023125"/>
    </source>
</evidence>
<keyword evidence="9 16" id="KW-0227">DNA damage</keyword>
<evidence type="ECO:0000256" key="2">
    <source>
        <dbReference type="ARBA" id="ARBA00010945"/>
    </source>
</evidence>
<evidence type="ECO:0000256" key="6">
    <source>
        <dbReference type="ARBA" id="ARBA00022695"/>
    </source>
</evidence>
<dbReference type="PROSITE" id="PS50173">
    <property type="entry name" value="UMUC"/>
    <property type="match status" value="1"/>
</dbReference>
<name>A0AAU7V538_9ACTO</name>
<sequence>MSTAPRSDRAKRDWGDDDSATTILHVDMDSFFASVEVVENPSLAGVPLIVGGVGNRGVVTSCTYDVRALGVRAGMPIGRARALAPQAVVVPGSRGLYRDYSHRVMEILSAITPDFEPISIDEAFLDVAGARRRLGQPREIAQLIRNQIRERVSLPASVGIGNSKTVAKIASSHAKPDGVLLIPAERTVEFLQSLPVGALPGIGRKTQELLDRRGLSTVGQLAELSVQQLGRIVGEAHAYDLHRVAWGEDRRRVGGRAPEKSISTEETFPVNLTERKAVERYLLAAAHDCAARLRDAELVAWTVQIKLRDADFRTITRAQTLTAPTDLGREVAAAALRLFAVERLGRGGVRLAGVGVTGLRPRDEGVQIGLDEDLRPLAAERTMDRVHSKFGRKSLQPATLLGETASLPREKTGEVNLSKAD</sequence>
<evidence type="ECO:0000256" key="11">
    <source>
        <dbReference type="ARBA" id="ARBA00022932"/>
    </source>
</evidence>
<dbReference type="Gene3D" id="3.30.70.270">
    <property type="match status" value="1"/>
</dbReference>
<feature type="active site" evidence="16">
    <location>
        <position position="122"/>
    </location>
</feature>
<dbReference type="KEGG" id="sapp:SAC06_06875"/>
<dbReference type="InterPro" id="IPR017961">
    <property type="entry name" value="DNA_pol_Y-fam_little_finger"/>
</dbReference>
<dbReference type="CDD" id="cd03586">
    <property type="entry name" value="PolY_Pol_IV_kappa"/>
    <property type="match status" value="1"/>
</dbReference>
<comment type="subcellular location">
    <subcellularLocation>
        <location evidence="1 16">Cytoplasm</location>
    </subcellularLocation>
</comment>
<evidence type="ECO:0000256" key="4">
    <source>
        <dbReference type="ARBA" id="ARBA00022490"/>
    </source>
</evidence>
<dbReference type="SUPFAM" id="SSF56672">
    <property type="entry name" value="DNA/RNA polymerases"/>
    <property type="match status" value="1"/>
</dbReference>
<dbReference type="Pfam" id="PF21999">
    <property type="entry name" value="IMS_HHH_1"/>
    <property type="match status" value="1"/>
</dbReference>
<dbReference type="InterPro" id="IPR022880">
    <property type="entry name" value="DNApol_IV"/>
</dbReference>
<evidence type="ECO:0000256" key="9">
    <source>
        <dbReference type="ARBA" id="ARBA00022763"/>
    </source>
</evidence>
<keyword evidence="5 16" id="KW-0808">Transferase</keyword>
<gene>
    <name evidence="16 19" type="primary">dinB</name>
    <name evidence="19" type="ORF">SAC06_06875</name>
</gene>
<keyword evidence="10 16" id="KW-0460">Magnesium</keyword>
<evidence type="ECO:0000256" key="5">
    <source>
        <dbReference type="ARBA" id="ARBA00022679"/>
    </source>
</evidence>
<evidence type="ECO:0000256" key="15">
    <source>
        <dbReference type="ARBA" id="ARBA00049244"/>
    </source>
</evidence>
<evidence type="ECO:0000256" key="10">
    <source>
        <dbReference type="ARBA" id="ARBA00022842"/>
    </source>
</evidence>
<dbReference type="RefSeq" id="WP_350257575.1">
    <property type="nucleotide sequence ID" value="NZ_CP138335.1"/>
</dbReference>
<keyword evidence="3 16" id="KW-0515">Mutator protein</keyword>
<evidence type="ECO:0000313" key="19">
    <source>
        <dbReference type="EMBL" id="XBW07369.1"/>
    </source>
</evidence>
<dbReference type="InterPro" id="IPR043502">
    <property type="entry name" value="DNA/RNA_pol_sf"/>
</dbReference>
<evidence type="ECO:0000256" key="7">
    <source>
        <dbReference type="ARBA" id="ARBA00022705"/>
    </source>
</evidence>
<dbReference type="GO" id="GO:0005829">
    <property type="term" value="C:cytosol"/>
    <property type="evidence" value="ECO:0007669"/>
    <property type="project" value="TreeGrafter"/>
</dbReference>
<dbReference type="Gene3D" id="3.30.1490.100">
    <property type="entry name" value="DNA polymerase, Y-family, little finger domain"/>
    <property type="match status" value="1"/>
</dbReference>
<dbReference type="SUPFAM" id="SSF100879">
    <property type="entry name" value="Lesion bypass DNA polymerase (Y-family), little finger domain"/>
    <property type="match status" value="1"/>
</dbReference>
<keyword evidence="8 16" id="KW-0479">Metal-binding</keyword>
<keyword evidence="4 16" id="KW-0963">Cytoplasm</keyword>
<keyword evidence="11 16" id="KW-0239">DNA-directed DNA polymerase</keyword>
<evidence type="ECO:0000256" key="16">
    <source>
        <dbReference type="HAMAP-Rule" id="MF_01113"/>
    </source>
</evidence>
<keyword evidence="6 16" id="KW-0548">Nucleotidyltransferase</keyword>
<dbReference type="AlphaFoldDB" id="A0AAU7V538"/>
<dbReference type="InterPro" id="IPR053848">
    <property type="entry name" value="IMS_HHH_1"/>
</dbReference>
<evidence type="ECO:0000256" key="13">
    <source>
        <dbReference type="ARBA" id="ARBA00023204"/>
    </source>
</evidence>
<dbReference type="EC" id="2.7.7.7" evidence="16"/>